<dbReference type="OrthoDB" id="6289717at2"/>
<reference evidence="2 3" key="1">
    <citation type="submission" date="2018-01" db="EMBL/GenBank/DDBJ databases">
        <title>Genome sequence of a Cantenovulum-like bacteria.</title>
        <authorList>
            <person name="Tan W.R."/>
            <person name="Lau N.-S."/>
            <person name="Go F."/>
            <person name="Amirul A.-A.A."/>
        </authorList>
    </citation>
    <scope>NUCLEOTIDE SEQUENCE [LARGE SCALE GENOMIC DNA]</scope>
    <source>
        <strain evidence="2 3">CCB-QB4</strain>
    </source>
</reference>
<dbReference type="AlphaFoldDB" id="A0A2S0VWF5"/>
<keyword evidence="1" id="KW-1133">Transmembrane helix</keyword>
<keyword evidence="3" id="KW-1185">Reference proteome</keyword>
<dbReference type="RefSeq" id="WP_108604602.1">
    <property type="nucleotide sequence ID" value="NZ_CP026604.1"/>
</dbReference>
<accession>A0A2S0VWF5</accession>
<feature type="transmembrane region" description="Helical" evidence="1">
    <location>
        <begin position="70"/>
        <end position="88"/>
    </location>
</feature>
<organism evidence="2 3">
    <name type="scientific">Saccharobesus litoralis</name>
    <dbReference type="NCBI Taxonomy" id="2172099"/>
    <lineage>
        <taxon>Bacteria</taxon>
        <taxon>Pseudomonadati</taxon>
        <taxon>Pseudomonadota</taxon>
        <taxon>Gammaproteobacteria</taxon>
        <taxon>Alteromonadales</taxon>
        <taxon>Alteromonadaceae</taxon>
        <taxon>Saccharobesus</taxon>
    </lineage>
</organism>
<evidence type="ECO:0000256" key="1">
    <source>
        <dbReference type="SAM" id="Phobius"/>
    </source>
</evidence>
<keyword evidence="1" id="KW-0472">Membrane</keyword>
<evidence type="ECO:0000313" key="2">
    <source>
        <dbReference type="EMBL" id="AWB68548.1"/>
    </source>
</evidence>
<gene>
    <name evidence="2" type="ORF">C2869_20030</name>
</gene>
<protein>
    <submittedName>
        <fullName evidence="2">Uncharacterized protein</fullName>
    </submittedName>
</protein>
<dbReference type="KEGG" id="cate:C2869_20030"/>
<dbReference type="EMBL" id="CP026604">
    <property type="protein sequence ID" value="AWB68548.1"/>
    <property type="molecule type" value="Genomic_DNA"/>
</dbReference>
<proteinExistence type="predicted"/>
<sequence>MGKKTTPEQKQRLLDPVEYQKQLAIKKQQAALERQQAAINAKMQALQKAATPEPEVKPEKTQADIIKQRIIVGVLALLILYTLPYPQLIKYEKLKIVTESVYIPSYLGITDGFILDSYGDVSIQGGGRWMYICNQVADKNNCQRYQVIERKGFFAALKKLLS</sequence>
<keyword evidence="1" id="KW-0812">Transmembrane</keyword>
<evidence type="ECO:0000313" key="3">
    <source>
        <dbReference type="Proteomes" id="UP000244441"/>
    </source>
</evidence>
<dbReference type="Proteomes" id="UP000244441">
    <property type="component" value="Chromosome"/>
</dbReference>
<name>A0A2S0VWF5_9ALTE</name>